<dbReference type="CDD" id="cd13117">
    <property type="entry name" value="POLO_box_2"/>
    <property type="match status" value="1"/>
</dbReference>
<dbReference type="Gene3D" id="1.10.510.10">
    <property type="entry name" value="Transferase(Phosphotransferase) domain 1"/>
    <property type="match status" value="1"/>
</dbReference>
<dbReference type="SUPFAM" id="SSF56112">
    <property type="entry name" value="Protein kinase-like (PK-like)"/>
    <property type="match status" value="1"/>
</dbReference>
<evidence type="ECO:0000256" key="1">
    <source>
        <dbReference type="ARBA" id="ARBA00022527"/>
    </source>
</evidence>
<reference evidence="12 13" key="1">
    <citation type="journal article" date="2005" name="Science">
        <title>The genome of the basidiomycetous yeast and human pathogen Cryptococcus neoformans.</title>
        <authorList>
            <person name="Loftus B.J."/>
            <person name="Fung E."/>
            <person name="Roncaglia P."/>
            <person name="Rowley D."/>
            <person name="Amedeo P."/>
            <person name="Bruno D."/>
            <person name="Vamathevan J."/>
            <person name="Miranda M."/>
            <person name="Anderson I.J."/>
            <person name="Fraser J.A."/>
            <person name="Allen J.E."/>
            <person name="Bosdet I.E."/>
            <person name="Brent M.R."/>
            <person name="Chiu R."/>
            <person name="Doering T.L."/>
            <person name="Donlin M.J."/>
            <person name="D'Souza C.A."/>
            <person name="Fox D.S."/>
            <person name="Grinberg V."/>
            <person name="Fu J."/>
            <person name="Fukushima M."/>
            <person name="Haas B.J."/>
            <person name="Huang J.C."/>
            <person name="Janbon G."/>
            <person name="Jones S.J."/>
            <person name="Koo H.L."/>
            <person name="Krzywinski M.I."/>
            <person name="Kwon-Chung J.K."/>
            <person name="Lengeler K.B."/>
            <person name="Maiti R."/>
            <person name="Marra M.A."/>
            <person name="Marra R.E."/>
            <person name="Mathewson C.A."/>
            <person name="Mitchell T.G."/>
            <person name="Pertea M."/>
            <person name="Riggs F.R."/>
            <person name="Salzberg S.L."/>
            <person name="Schein J.E."/>
            <person name="Shvartsbeyn A."/>
            <person name="Shin H."/>
            <person name="Shumway M."/>
            <person name="Specht C.A."/>
            <person name="Suh B.B."/>
            <person name="Tenney A."/>
            <person name="Utterback T.R."/>
            <person name="Wickes B.L."/>
            <person name="Wortman J.R."/>
            <person name="Wye N.H."/>
            <person name="Kronstad J.W."/>
            <person name="Lodge J.K."/>
            <person name="Heitman J."/>
            <person name="Davis R.W."/>
            <person name="Fraser C.M."/>
            <person name="Hyman R.W."/>
        </authorList>
    </citation>
    <scope>NUCLEOTIDE SEQUENCE [LARGE SCALE GENOMIC DNA]</scope>
    <source>
        <strain evidence="13">JEC21 / ATCC MYA-565</strain>
    </source>
</reference>
<evidence type="ECO:0000313" key="12">
    <source>
        <dbReference type="EMBL" id="AAW46203.1"/>
    </source>
</evidence>
<dbReference type="FunFam" id="3.30.1120.30:FF:000011">
    <property type="entry name" value="Serine/threonine-protein kinase"/>
    <property type="match status" value="1"/>
</dbReference>
<dbReference type="OrthoDB" id="408964at2759"/>
<dbReference type="InterPro" id="IPR036947">
    <property type="entry name" value="POLO_box_dom_sf"/>
</dbReference>
<dbReference type="KEGG" id="cne:CNK02500"/>
<dbReference type="PROSITE" id="PS00107">
    <property type="entry name" value="PROTEIN_KINASE_ATP"/>
    <property type="match status" value="1"/>
</dbReference>
<dbReference type="Gene3D" id="3.30.200.20">
    <property type="entry name" value="Phosphorylase Kinase, domain 1"/>
    <property type="match status" value="1"/>
</dbReference>
<dbReference type="PROSITE" id="PS50078">
    <property type="entry name" value="POLO_BOX"/>
    <property type="match status" value="2"/>
</dbReference>
<dbReference type="SUPFAM" id="SSF82615">
    <property type="entry name" value="Polo-box domain"/>
    <property type="match status" value="2"/>
</dbReference>
<evidence type="ECO:0000259" key="10">
    <source>
        <dbReference type="PROSITE" id="PS50011"/>
    </source>
</evidence>
<comment type="catalytic activity">
    <reaction evidence="8">
        <text>L-threonyl-[protein] + ATP = O-phospho-L-threonyl-[protein] + ADP + H(+)</text>
        <dbReference type="Rhea" id="RHEA:46608"/>
        <dbReference type="Rhea" id="RHEA-COMP:11060"/>
        <dbReference type="Rhea" id="RHEA-COMP:11605"/>
        <dbReference type="ChEBI" id="CHEBI:15378"/>
        <dbReference type="ChEBI" id="CHEBI:30013"/>
        <dbReference type="ChEBI" id="CHEBI:30616"/>
        <dbReference type="ChEBI" id="CHEBI:61977"/>
        <dbReference type="ChEBI" id="CHEBI:456216"/>
        <dbReference type="EC" id="2.7.11.21"/>
    </reaction>
</comment>
<keyword evidence="4 7" id="KW-0547">Nucleotide-binding</keyword>
<feature type="region of interest" description="Disordered" evidence="9">
    <location>
        <begin position="1"/>
        <end position="25"/>
    </location>
</feature>
<dbReference type="EC" id="2.7.11.21" evidence="8"/>
<dbReference type="InterPro" id="IPR008271">
    <property type="entry name" value="Ser/Thr_kinase_AS"/>
</dbReference>
<dbReference type="SMART" id="SM00220">
    <property type="entry name" value="S_TKc"/>
    <property type="match status" value="1"/>
</dbReference>
<dbReference type="FunFam" id="3.30.1120.30:FF:000009">
    <property type="entry name" value="Serine/threonine-protein kinase"/>
    <property type="match status" value="1"/>
</dbReference>
<dbReference type="HOGENOM" id="CLU_000288_46_2_1"/>
<dbReference type="CDD" id="cd13118">
    <property type="entry name" value="POLO_box_1"/>
    <property type="match status" value="1"/>
</dbReference>
<dbReference type="InterPro" id="IPR000959">
    <property type="entry name" value="POLO_box_dom"/>
</dbReference>
<dbReference type="VEuPathDB" id="FungiDB:CNK02500"/>
<dbReference type="GO" id="GO:0004674">
    <property type="term" value="F:protein serine/threonine kinase activity"/>
    <property type="evidence" value="ECO:0000318"/>
    <property type="project" value="GO_Central"/>
</dbReference>
<dbReference type="CDD" id="cd14099">
    <property type="entry name" value="STKc_PLK"/>
    <property type="match status" value="1"/>
</dbReference>
<dbReference type="Gene3D" id="3.30.1120.30">
    <property type="entry name" value="POLO box domain"/>
    <property type="match status" value="2"/>
</dbReference>
<dbReference type="GO" id="GO:0007052">
    <property type="term" value="P:mitotic spindle organization"/>
    <property type="evidence" value="ECO:0000318"/>
    <property type="project" value="GO_Central"/>
</dbReference>
<evidence type="ECO:0000256" key="3">
    <source>
        <dbReference type="ARBA" id="ARBA00022737"/>
    </source>
</evidence>
<feature type="domain" description="Protein kinase" evidence="10">
    <location>
        <begin position="37"/>
        <end position="292"/>
    </location>
</feature>
<evidence type="ECO:0000256" key="2">
    <source>
        <dbReference type="ARBA" id="ARBA00022679"/>
    </source>
</evidence>
<dbReference type="FunFam" id="1.10.510.10:FF:001669">
    <property type="entry name" value="Serine/threonine-protein kinase"/>
    <property type="match status" value="1"/>
</dbReference>
<gene>
    <name evidence="12" type="ordered locus">CNK02500</name>
</gene>
<accession>Q5K9B8</accession>
<dbReference type="Pfam" id="PF00659">
    <property type="entry name" value="POLO_box"/>
    <property type="match status" value="2"/>
</dbReference>
<dbReference type="GO" id="GO:0000776">
    <property type="term" value="C:kinetochore"/>
    <property type="evidence" value="ECO:0000318"/>
    <property type="project" value="GO_Central"/>
</dbReference>
<dbReference type="STRING" id="214684.Q5K9B8"/>
<dbReference type="PANTHER" id="PTHR24345">
    <property type="entry name" value="SERINE/THREONINE-PROTEIN KINASE PLK"/>
    <property type="match status" value="1"/>
</dbReference>
<keyword evidence="1 8" id="KW-0723">Serine/threonine-protein kinase</keyword>
<evidence type="ECO:0000256" key="8">
    <source>
        <dbReference type="RuleBase" id="RU361162"/>
    </source>
</evidence>
<keyword evidence="13" id="KW-1185">Reference proteome</keyword>
<comment type="similarity">
    <text evidence="8">Belongs to the protein kinase superfamily. Ser/Thr protein kinase family. CDC5/Polo subfamily.</text>
</comment>
<keyword evidence="2 8" id="KW-0808">Transferase</keyword>
<dbReference type="EMBL" id="AE017351">
    <property type="protein sequence ID" value="AAW46203.1"/>
    <property type="molecule type" value="Genomic_DNA"/>
</dbReference>
<evidence type="ECO:0000256" key="6">
    <source>
        <dbReference type="ARBA" id="ARBA00022840"/>
    </source>
</evidence>
<dbReference type="PANTHER" id="PTHR24345:SF0">
    <property type="entry name" value="CELL CYCLE SERINE_THREONINE-PROTEIN KINASE CDC5_MSD2"/>
    <property type="match status" value="1"/>
</dbReference>
<feature type="domain" description="POLO box" evidence="11">
    <location>
        <begin position="701"/>
        <end position="792"/>
    </location>
</feature>
<dbReference type="OMA" id="IQIHKSM"/>
<evidence type="ECO:0000313" key="13">
    <source>
        <dbReference type="Proteomes" id="UP000002149"/>
    </source>
</evidence>
<name>Q5K9B8_CRYD1</name>
<feature type="compositionally biased region" description="Low complexity" evidence="9">
    <location>
        <begin position="1"/>
        <end position="13"/>
    </location>
</feature>
<dbReference type="InterPro" id="IPR017441">
    <property type="entry name" value="Protein_kinase_ATP_BS"/>
</dbReference>
<dbReference type="PaxDb" id="214684-Q5K9B8"/>
<keyword evidence="3" id="KW-0677">Repeat</keyword>
<dbReference type="GO" id="GO:0005524">
    <property type="term" value="F:ATP binding"/>
    <property type="evidence" value="ECO:0007669"/>
    <property type="project" value="UniProtKB-UniRule"/>
</dbReference>
<evidence type="ECO:0000256" key="4">
    <source>
        <dbReference type="ARBA" id="ARBA00022741"/>
    </source>
</evidence>
<evidence type="ECO:0000256" key="7">
    <source>
        <dbReference type="PROSITE-ProRule" id="PRU10141"/>
    </source>
</evidence>
<dbReference type="eggNOG" id="KOG0575">
    <property type="taxonomic scope" value="Eukaryota"/>
</dbReference>
<dbReference type="PROSITE" id="PS00108">
    <property type="entry name" value="PROTEIN_KINASE_ST"/>
    <property type="match status" value="1"/>
</dbReference>
<keyword evidence="5 8" id="KW-0418">Kinase</keyword>
<dbReference type="GO" id="GO:0005737">
    <property type="term" value="C:cytoplasm"/>
    <property type="evidence" value="ECO:0000318"/>
    <property type="project" value="GO_Central"/>
</dbReference>
<dbReference type="RefSeq" id="XP_567720.1">
    <property type="nucleotide sequence ID" value="XM_567720.2"/>
</dbReference>
<feature type="compositionally biased region" description="Basic and acidic residues" evidence="9">
    <location>
        <begin position="818"/>
        <end position="827"/>
    </location>
</feature>
<dbReference type="InterPro" id="IPR011009">
    <property type="entry name" value="Kinase-like_dom_sf"/>
</dbReference>
<dbReference type="GO" id="GO:0000922">
    <property type="term" value="C:spindle pole"/>
    <property type="evidence" value="ECO:0000318"/>
    <property type="project" value="GO_Central"/>
</dbReference>
<dbReference type="FunCoup" id="Q5K9B8">
    <property type="interactions" value="258"/>
</dbReference>
<dbReference type="InterPro" id="IPR033695">
    <property type="entry name" value="POLO_box_2"/>
</dbReference>
<organism evidence="12 13">
    <name type="scientific">Cryptococcus deneoformans (strain JEC21 / ATCC MYA-565)</name>
    <name type="common">Cryptococcus neoformans var. neoformans serotype D</name>
    <dbReference type="NCBI Taxonomy" id="214684"/>
    <lineage>
        <taxon>Eukaryota</taxon>
        <taxon>Fungi</taxon>
        <taxon>Dikarya</taxon>
        <taxon>Basidiomycota</taxon>
        <taxon>Agaricomycotina</taxon>
        <taxon>Tremellomycetes</taxon>
        <taxon>Tremellales</taxon>
        <taxon>Cryptococcaceae</taxon>
        <taxon>Cryptococcus</taxon>
        <taxon>Cryptococcus neoformans species complex</taxon>
    </lineage>
</organism>
<dbReference type="GeneID" id="3254672"/>
<feature type="binding site" evidence="7">
    <location>
        <position position="65"/>
    </location>
    <ligand>
        <name>ATP</name>
        <dbReference type="ChEBI" id="CHEBI:30616"/>
    </ligand>
</feature>
<feature type="compositionally biased region" description="Low complexity" evidence="9">
    <location>
        <begin position="794"/>
        <end position="810"/>
    </location>
</feature>
<dbReference type="PROSITE" id="PS50011">
    <property type="entry name" value="PROTEIN_KINASE_DOM"/>
    <property type="match status" value="1"/>
</dbReference>
<feature type="domain" description="POLO box" evidence="11">
    <location>
        <begin position="595"/>
        <end position="680"/>
    </location>
</feature>
<evidence type="ECO:0000256" key="5">
    <source>
        <dbReference type="ARBA" id="ARBA00022777"/>
    </source>
</evidence>
<dbReference type="InterPro" id="IPR000719">
    <property type="entry name" value="Prot_kinase_dom"/>
</dbReference>
<protein>
    <recommendedName>
        <fullName evidence="8">Serine/threonine-protein kinase</fullName>
        <ecNumber evidence="8">2.7.11.21</ecNumber>
    </recommendedName>
</protein>
<dbReference type="InParanoid" id="Q5K9B8"/>
<evidence type="ECO:0000259" key="11">
    <source>
        <dbReference type="PROSITE" id="PS50078"/>
    </source>
</evidence>
<dbReference type="InterPro" id="IPR033701">
    <property type="entry name" value="POLO_box_1"/>
</dbReference>
<feature type="region of interest" description="Disordered" evidence="9">
    <location>
        <begin position="794"/>
        <end position="827"/>
    </location>
</feature>
<sequence length="827" mass="92869">MAEQPAQAPAAAPVKKEKIVPPSPPLKIRDRDRGYEYMRVGFLGEGGFARVYEVQDQRASRRAVKVVSKASIKTKKNKTKLWAEIKLHQMLAHPNIVRFDDCFEDEENVYMILELCHHGSLMDLLRRRKRYTEPEARYYLVQLIAACQYMHQTNVIHRDLKLGNLFLDENMDIKVGDFGLAALIEKPGDRKKTICGTPNYIAPEVLFDTANGHSFEVDVWSVGVILYTLLIGKPPFQTKDVKAIYKRIRENRYEFPPEKEISPSAQELITLILNTNPDKRPNLDTILSHRWFLDGPFPAYIPASANDFAPDYRHISSSQSRRNFAALCHKSKIGVAQSINVEPARSRSALGPSIMQQERDFKNAVQPDSPISALLNSARQPLIQASASAIKEPSLLRKLSAAGAASTLSPVRKGAIGKENHELGRRPVAMERVGEESEEERDAEEVKPKYNGITRESELAAQKARIVSQMAAAERQVYAEAMEKASESAASGKRPVYQESRSRVAAASRGTLPLAATTGQATVSTFSAASSDTVSKSGSRYVAYESSRPEKTRDFKTSLFETFGQNLSTALVMAQTEEGFTSPSIEAKPQPPRVFVVSWLDYCTKYGMGFAMTDGTVSVHFNDSTSLVLAPGKRYFDDIRPAGADDLSQNIRRNYSIERYPSDLKNKVYLLKHFENYMLDKLFGDQPYTFENKELTTEMVFVVRYLRMKHVILFRLSNDVLQFNFYDHTKLILSREGLVVTVIDRHSVMRTWSLEELLRPLDDDLSPKDKKRIEGIVHKVQYAKDVLAKIKSHTSSSKAAAASSSVPVSANTRSAAAIEREMGRPIR</sequence>
<dbReference type="FunFam" id="3.30.200.20:FF:000091">
    <property type="entry name" value="Serine/threonine-protein kinase PLK"/>
    <property type="match status" value="1"/>
</dbReference>
<keyword evidence="6 7" id="KW-0067">ATP-binding</keyword>
<dbReference type="GO" id="GO:0005634">
    <property type="term" value="C:nucleus"/>
    <property type="evidence" value="ECO:0000318"/>
    <property type="project" value="GO_Central"/>
</dbReference>
<evidence type="ECO:0000256" key="9">
    <source>
        <dbReference type="SAM" id="MobiDB-lite"/>
    </source>
</evidence>
<dbReference type="AlphaFoldDB" id="Q5K9B8"/>
<dbReference type="GO" id="GO:0005816">
    <property type="term" value="C:spindle pole body"/>
    <property type="evidence" value="ECO:0000318"/>
    <property type="project" value="GO_Central"/>
</dbReference>
<dbReference type="Proteomes" id="UP000002149">
    <property type="component" value="Chromosome 11"/>
</dbReference>
<proteinExistence type="inferred from homology"/>
<dbReference type="Pfam" id="PF00069">
    <property type="entry name" value="Pkinase"/>
    <property type="match status" value="1"/>
</dbReference>